<comment type="caution">
    <text evidence="1">The sequence shown here is derived from an EMBL/GenBank/DDBJ whole genome shotgun (WGS) entry which is preliminary data.</text>
</comment>
<evidence type="ECO:0000313" key="2">
    <source>
        <dbReference type="Proteomes" id="UP001310890"/>
    </source>
</evidence>
<dbReference type="EMBL" id="JAVRRL010000024">
    <property type="protein sequence ID" value="KAK5113345.1"/>
    <property type="molecule type" value="Genomic_DNA"/>
</dbReference>
<accession>A0AAN7YGW1</accession>
<sequence>MSADSYNRLAGLFNNFLMPMNLQVENLENIEREMERRAYGCNYSHDHGAEDNLTVVMRDTNLPFLTLAGRKHFRNKILPNI</sequence>
<protein>
    <submittedName>
        <fullName evidence="1">Uncharacterized protein</fullName>
    </submittedName>
</protein>
<dbReference type="Proteomes" id="UP001310890">
    <property type="component" value="Unassembled WGS sequence"/>
</dbReference>
<name>A0AAN7YGW1_9PEZI</name>
<gene>
    <name evidence="1" type="ORF">LTR62_003444</name>
</gene>
<reference evidence="1" key="1">
    <citation type="submission" date="2023-08" db="EMBL/GenBank/DDBJ databases">
        <title>Black Yeasts Isolated from many extreme environments.</title>
        <authorList>
            <person name="Coleine C."/>
            <person name="Stajich J.E."/>
            <person name="Selbmann L."/>
        </authorList>
    </citation>
    <scope>NUCLEOTIDE SEQUENCE</scope>
    <source>
        <strain evidence="1">CCFEE 5401</strain>
    </source>
</reference>
<organism evidence="1 2">
    <name type="scientific">Meristemomyces frigidus</name>
    <dbReference type="NCBI Taxonomy" id="1508187"/>
    <lineage>
        <taxon>Eukaryota</taxon>
        <taxon>Fungi</taxon>
        <taxon>Dikarya</taxon>
        <taxon>Ascomycota</taxon>
        <taxon>Pezizomycotina</taxon>
        <taxon>Dothideomycetes</taxon>
        <taxon>Dothideomycetidae</taxon>
        <taxon>Mycosphaerellales</taxon>
        <taxon>Teratosphaeriaceae</taxon>
        <taxon>Meristemomyces</taxon>
    </lineage>
</organism>
<proteinExistence type="predicted"/>
<evidence type="ECO:0000313" key="1">
    <source>
        <dbReference type="EMBL" id="KAK5113345.1"/>
    </source>
</evidence>
<dbReference type="AlphaFoldDB" id="A0AAN7YGW1"/>